<accession>A0A811QKX4</accession>
<dbReference type="Pfam" id="PF00079">
    <property type="entry name" value="Serpin"/>
    <property type="match status" value="1"/>
</dbReference>
<dbReference type="GO" id="GO:0004867">
    <property type="term" value="F:serine-type endopeptidase inhibitor activity"/>
    <property type="evidence" value="ECO:0007669"/>
    <property type="project" value="InterPro"/>
</dbReference>
<evidence type="ECO:0000313" key="5">
    <source>
        <dbReference type="Proteomes" id="UP000604825"/>
    </source>
</evidence>
<feature type="domain" description="Serpin" evidence="3">
    <location>
        <begin position="2"/>
        <end position="97"/>
    </location>
</feature>
<dbReference type="PANTHER" id="PTHR11461">
    <property type="entry name" value="SERINE PROTEASE INHIBITOR, SERPIN"/>
    <property type="match status" value="1"/>
</dbReference>
<proteinExistence type="inferred from homology"/>
<dbReference type="InterPro" id="IPR036186">
    <property type="entry name" value="Serpin_sf"/>
</dbReference>
<evidence type="ECO:0000256" key="2">
    <source>
        <dbReference type="SAM" id="MobiDB-lite"/>
    </source>
</evidence>
<comment type="caution">
    <text evidence="4">The sequence shown here is derived from an EMBL/GenBank/DDBJ whole genome shotgun (WGS) entry which is preliminary data.</text>
</comment>
<dbReference type="Gene3D" id="2.30.39.10">
    <property type="entry name" value="Alpha-1-antitrypsin, domain 1"/>
    <property type="match status" value="1"/>
</dbReference>
<dbReference type="Proteomes" id="UP000604825">
    <property type="component" value="Unassembled WGS sequence"/>
</dbReference>
<evidence type="ECO:0000256" key="1">
    <source>
        <dbReference type="ARBA" id="ARBA00009500"/>
    </source>
</evidence>
<organism evidence="4 5">
    <name type="scientific">Miscanthus lutarioriparius</name>
    <dbReference type="NCBI Taxonomy" id="422564"/>
    <lineage>
        <taxon>Eukaryota</taxon>
        <taxon>Viridiplantae</taxon>
        <taxon>Streptophyta</taxon>
        <taxon>Embryophyta</taxon>
        <taxon>Tracheophyta</taxon>
        <taxon>Spermatophyta</taxon>
        <taxon>Magnoliopsida</taxon>
        <taxon>Liliopsida</taxon>
        <taxon>Poales</taxon>
        <taxon>Poaceae</taxon>
        <taxon>PACMAD clade</taxon>
        <taxon>Panicoideae</taxon>
        <taxon>Andropogonodae</taxon>
        <taxon>Andropogoneae</taxon>
        <taxon>Saccharinae</taxon>
        <taxon>Miscanthus</taxon>
    </lineage>
</organism>
<dbReference type="Gene3D" id="3.30.497.10">
    <property type="entry name" value="Antithrombin, subunit I, domain 2"/>
    <property type="match status" value="1"/>
</dbReference>
<dbReference type="InterPro" id="IPR042185">
    <property type="entry name" value="Serpin_sf_2"/>
</dbReference>
<dbReference type="AlphaFoldDB" id="A0A811QKX4"/>
<name>A0A811QKX4_9POAL</name>
<dbReference type="OrthoDB" id="1063785at2759"/>
<dbReference type="PANTHER" id="PTHR11461:SF313">
    <property type="entry name" value="SERPIN-Z5-RELATED"/>
    <property type="match status" value="1"/>
</dbReference>
<dbReference type="EMBL" id="CAJGYO010000010">
    <property type="protein sequence ID" value="CAD6256589.1"/>
    <property type="molecule type" value="Genomic_DNA"/>
</dbReference>
<keyword evidence="5" id="KW-1185">Reference proteome</keyword>
<dbReference type="GO" id="GO:0005615">
    <property type="term" value="C:extracellular space"/>
    <property type="evidence" value="ECO:0007669"/>
    <property type="project" value="InterPro"/>
</dbReference>
<dbReference type="SUPFAM" id="SSF56574">
    <property type="entry name" value="Serpins"/>
    <property type="match status" value="1"/>
</dbReference>
<evidence type="ECO:0000259" key="3">
    <source>
        <dbReference type="Pfam" id="PF00079"/>
    </source>
</evidence>
<evidence type="ECO:0000313" key="4">
    <source>
        <dbReference type="EMBL" id="CAD6256589.1"/>
    </source>
</evidence>
<sequence>MIYSWVKKATDNLIDSVISTSDINANTDLVLTNAVYFKGAWLEPFNHFFTERGTFHRLDGDLAEAEFMVNGLMTSSIRWQDIACMDGFKVLKLPYEPGAAPALCSESSAGLPARGGQLKPRRGHGDAKSKDTLSTEVNKGTQYSMFLFLLDACDGLLAMVDVGG</sequence>
<dbReference type="InterPro" id="IPR023796">
    <property type="entry name" value="Serpin_dom"/>
</dbReference>
<feature type="compositionally biased region" description="Basic and acidic residues" evidence="2">
    <location>
        <begin position="123"/>
        <end position="133"/>
    </location>
</feature>
<comment type="similarity">
    <text evidence="1">Belongs to the serpin family.</text>
</comment>
<reference evidence="4" key="1">
    <citation type="submission" date="2020-10" db="EMBL/GenBank/DDBJ databases">
        <authorList>
            <person name="Han B."/>
            <person name="Lu T."/>
            <person name="Zhao Q."/>
            <person name="Huang X."/>
            <person name="Zhao Y."/>
        </authorList>
    </citation>
    <scope>NUCLEOTIDE SEQUENCE</scope>
</reference>
<dbReference type="InterPro" id="IPR000215">
    <property type="entry name" value="Serpin_fam"/>
</dbReference>
<dbReference type="InterPro" id="IPR042178">
    <property type="entry name" value="Serpin_sf_1"/>
</dbReference>
<feature type="region of interest" description="Disordered" evidence="2">
    <location>
        <begin position="111"/>
        <end position="134"/>
    </location>
</feature>
<protein>
    <recommendedName>
        <fullName evidence="3">Serpin domain-containing protein</fullName>
    </recommendedName>
</protein>
<gene>
    <name evidence="4" type="ORF">NCGR_LOCUS40093</name>
</gene>